<keyword evidence="3" id="KW-1185">Reference proteome</keyword>
<dbReference type="PANTHER" id="PTHR35802:SF1">
    <property type="entry name" value="PROTEASE SYNTHASE AND SPORULATION PROTEIN PAI 2"/>
    <property type="match status" value="1"/>
</dbReference>
<dbReference type="PANTHER" id="PTHR35802">
    <property type="entry name" value="PROTEASE SYNTHASE AND SPORULATION PROTEIN PAI 2"/>
    <property type="match status" value="1"/>
</dbReference>
<dbReference type="Pfam" id="PF04299">
    <property type="entry name" value="FMN_bind_2"/>
    <property type="match status" value="1"/>
</dbReference>
<dbReference type="RefSeq" id="WP_152773759.1">
    <property type="nucleotide sequence ID" value="NZ_VJZC01000197.1"/>
</dbReference>
<evidence type="ECO:0000256" key="1">
    <source>
        <dbReference type="SAM" id="MobiDB-lite"/>
    </source>
</evidence>
<proteinExistence type="predicted"/>
<dbReference type="SUPFAM" id="SSF50475">
    <property type="entry name" value="FMN-binding split barrel"/>
    <property type="match status" value="1"/>
</dbReference>
<dbReference type="InterPro" id="IPR007396">
    <property type="entry name" value="TR_PAI2-type"/>
</dbReference>
<gene>
    <name evidence="2" type="ORF">FNH08_24770</name>
</gene>
<dbReference type="Proteomes" id="UP000400924">
    <property type="component" value="Unassembled WGS sequence"/>
</dbReference>
<name>A0A5N8XLD4_9ACTN</name>
<organism evidence="2 3">
    <name type="scientific">Streptomyces spongiae</name>
    <dbReference type="NCBI Taxonomy" id="565072"/>
    <lineage>
        <taxon>Bacteria</taxon>
        <taxon>Bacillati</taxon>
        <taxon>Actinomycetota</taxon>
        <taxon>Actinomycetes</taxon>
        <taxon>Kitasatosporales</taxon>
        <taxon>Streptomycetaceae</taxon>
        <taxon>Streptomyces</taxon>
    </lineage>
</organism>
<evidence type="ECO:0000313" key="3">
    <source>
        <dbReference type="Proteomes" id="UP000400924"/>
    </source>
</evidence>
<dbReference type="InterPro" id="IPR012349">
    <property type="entry name" value="Split_barrel_FMN-bd"/>
</dbReference>
<dbReference type="OrthoDB" id="9794948at2"/>
<dbReference type="EMBL" id="VJZC01000197">
    <property type="protein sequence ID" value="MPY60273.1"/>
    <property type="molecule type" value="Genomic_DNA"/>
</dbReference>
<dbReference type="AlphaFoldDB" id="A0A5N8XLD4"/>
<feature type="region of interest" description="Disordered" evidence="1">
    <location>
        <begin position="53"/>
        <end position="75"/>
    </location>
</feature>
<accession>A0A5N8XLD4</accession>
<evidence type="ECO:0000313" key="2">
    <source>
        <dbReference type="EMBL" id="MPY60273.1"/>
    </source>
</evidence>
<dbReference type="Gene3D" id="2.30.110.10">
    <property type="entry name" value="Electron Transport, Fmn-binding Protein, Chain A"/>
    <property type="match status" value="1"/>
</dbReference>
<reference evidence="2 3" key="1">
    <citation type="submission" date="2019-07" db="EMBL/GenBank/DDBJ databases">
        <title>New species of Amycolatopsis and Streptomyces.</title>
        <authorList>
            <person name="Duangmal K."/>
            <person name="Teo W.F.A."/>
            <person name="Lipun K."/>
        </authorList>
    </citation>
    <scope>NUCLEOTIDE SEQUENCE [LARGE SCALE GENOMIC DNA]</scope>
    <source>
        <strain evidence="2 3">NBRC 106415</strain>
    </source>
</reference>
<sequence length="240" mass="25911">MLIHPWDAPRDDAEWQRWLAAHDFGQLAVNGLPGEPPYVQPLHFAYDSGCGESGNGKARNKQARSRATGNGETGHGEVVAHLARPNPLWPALEANPEVVLSVVDDYAFIPGPWQAAPDASPEHGTPTSFYAAVQLRCVARVVDDPAEKADLLNRQVDHFQPEGGSATAAVGEAPFGRFLSGIRGLRLQVTDVRAKFKYAAHKPEEVQDRIVAGLAARGGPGDAAAREHQIRRRGVWAAAR</sequence>
<comment type="caution">
    <text evidence="2">The sequence shown here is derived from an EMBL/GenBank/DDBJ whole genome shotgun (WGS) entry which is preliminary data.</text>
</comment>
<protein>
    <submittedName>
        <fullName evidence="2">FMN-binding negative transcriptional regulator</fullName>
    </submittedName>
</protein>